<name>K4A294_SETIT</name>
<dbReference type="EnsemblPlants" id="KQL25151">
    <property type="protein sequence ID" value="KQL25151"/>
    <property type="gene ID" value="SETIT_032991mg"/>
</dbReference>
<dbReference type="AlphaFoldDB" id="K4A294"/>
<dbReference type="HOGENOM" id="CLU_2472663_0_0_1"/>
<evidence type="ECO:0000313" key="2">
    <source>
        <dbReference type="Proteomes" id="UP000004995"/>
    </source>
</evidence>
<reference evidence="2" key="1">
    <citation type="journal article" date="2012" name="Nat. Biotechnol.">
        <title>Reference genome sequence of the model plant Setaria.</title>
        <authorList>
            <person name="Bennetzen J.L."/>
            <person name="Schmutz J."/>
            <person name="Wang H."/>
            <person name="Percifield R."/>
            <person name="Hawkins J."/>
            <person name="Pontaroli A.C."/>
            <person name="Estep M."/>
            <person name="Feng L."/>
            <person name="Vaughn J.N."/>
            <person name="Grimwood J."/>
            <person name="Jenkins J."/>
            <person name="Barry K."/>
            <person name="Lindquist E."/>
            <person name="Hellsten U."/>
            <person name="Deshpande S."/>
            <person name="Wang X."/>
            <person name="Wu X."/>
            <person name="Mitros T."/>
            <person name="Triplett J."/>
            <person name="Yang X."/>
            <person name="Ye C.Y."/>
            <person name="Mauro-Herrera M."/>
            <person name="Wang L."/>
            <person name="Li P."/>
            <person name="Sharma M."/>
            <person name="Sharma R."/>
            <person name="Ronald P.C."/>
            <person name="Panaud O."/>
            <person name="Kellogg E.A."/>
            <person name="Brutnell T.P."/>
            <person name="Doust A.N."/>
            <person name="Tuskan G.A."/>
            <person name="Rokhsar D."/>
            <person name="Devos K.M."/>
        </authorList>
    </citation>
    <scope>NUCLEOTIDE SEQUENCE [LARGE SCALE GENOMIC DNA]</scope>
    <source>
        <strain evidence="2">cv. Yugu1</strain>
    </source>
</reference>
<dbReference type="EMBL" id="AGNK02001182">
    <property type="status" value="NOT_ANNOTATED_CDS"/>
    <property type="molecule type" value="Genomic_DNA"/>
</dbReference>
<protein>
    <submittedName>
        <fullName evidence="1">Uncharacterized protein</fullName>
    </submittedName>
</protein>
<organism evidence="1 2">
    <name type="scientific">Setaria italica</name>
    <name type="common">Foxtail millet</name>
    <name type="synonym">Panicum italicum</name>
    <dbReference type="NCBI Taxonomy" id="4555"/>
    <lineage>
        <taxon>Eukaryota</taxon>
        <taxon>Viridiplantae</taxon>
        <taxon>Streptophyta</taxon>
        <taxon>Embryophyta</taxon>
        <taxon>Tracheophyta</taxon>
        <taxon>Spermatophyta</taxon>
        <taxon>Magnoliopsida</taxon>
        <taxon>Liliopsida</taxon>
        <taxon>Poales</taxon>
        <taxon>Poaceae</taxon>
        <taxon>PACMAD clade</taxon>
        <taxon>Panicoideae</taxon>
        <taxon>Panicodae</taxon>
        <taxon>Paniceae</taxon>
        <taxon>Cenchrinae</taxon>
        <taxon>Setaria</taxon>
    </lineage>
</organism>
<dbReference type="Proteomes" id="UP000004995">
    <property type="component" value="Unassembled WGS sequence"/>
</dbReference>
<proteinExistence type="predicted"/>
<keyword evidence="2" id="KW-1185">Reference proteome</keyword>
<reference evidence="1" key="2">
    <citation type="submission" date="2018-08" db="UniProtKB">
        <authorList>
            <consortium name="EnsemblPlants"/>
        </authorList>
    </citation>
    <scope>IDENTIFICATION</scope>
    <source>
        <strain evidence="1">Yugu1</strain>
    </source>
</reference>
<dbReference type="OMA" id="RRRYYTQ"/>
<dbReference type="InParanoid" id="K4A294"/>
<dbReference type="Gramene" id="KQL25151">
    <property type="protein sequence ID" value="KQL25151"/>
    <property type="gene ID" value="SETIT_032991mg"/>
</dbReference>
<dbReference type="STRING" id="4555.K4A294"/>
<accession>K4A294</accession>
<sequence length="92" mass="10216">AARTGVGGGWNPTYARRSYFPYWRSVLRTRCPLRVYPAYARAEARFPMVNGSTPIKLCSVGRIAALTSNQPKRSFSTAAIGAFRLLKLLKHA</sequence>
<evidence type="ECO:0000313" key="1">
    <source>
        <dbReference type="EnsemblPlants" id="KQL25151"/>
    </source>
</evidence>